<evidence type="ECO:0000313" key="1">
    <source>
        <dbReference type="EMBL" id="KAH7865714.1"/>
    </source>
</evidence>
<keyword evidence="2" id="KW-1185">Reference proteome</keyword>
<dbReference type="EMBL" id="CM037159">
    <property type="protein sequence ID" value="KAH7865714.1"/>
    <property type="molecule type" value="Genomic_DNA"/>
</dbReference>
<name>A0ACB7ZIQ6_9ERIC</name>
<proteinExistence type="predicted"/>
<comment type="caution">
    <text evidence="1">The sequence shown here is derived from an EMBL/GenBank/DDBJ whole genome shotgun (WGS) entry which is preliminary data.</text>
</comment>
<sequence length="401" mass="44748">MQDKETIRDLQEKLEANNQKLEANNQQMDTMASEMNFLRTQVDFLLRHSGLQLQDGVSGTRDQASPQTHQGSSFASHEIEPCGVGDAETIKCIEREGQALLKFKEALIEDYGRFPSWGNTTQDCCKWEGAHCSNHNSTSHVTMLDLHGRLMGGKISPSLLELHHLSNLSNLRHLDLGYNPMLNTENLEWFSHLSLLSHLDLSYVVLSKATGNWVQSINNLPLLKELHLHNCSLPYITDLSLFHFNSSVSLSVVDLSSNSLLSLIYNWLFNFSSSLVDINLNHNELKGSIPDAFGEMDSLRNLSLGGNQLEGGLPKSFANLSHLQSLVLSGNNLTEELHELRKKLSRAKKSLQFLDLSGNRLKGPLPDFTRFSRLMRLGVGSNLLSGSFPNNIGNLPSLVYL</sequence>
<dbReference type="Proteomes" id="UP000828048">
    <property type="component" value="Chromosome 9"/>
</dbReference>
<protein>
    <submittedName>
        <fullName evidence="1">Uncharacterized protein</fullName>
    </submittedName>
</protein>
<accession>A0ACB7ZIQ6</accession>
<reference evidence="1 2" key="1">
    <citation type="journal article" date="2021" name="Hortic Res">
        <title>High-quality reference genome and annotation aids understanding of berry development for evergreen blueberry (Vaccinium darrowii).</title>
        <authorList>
            <person name="Yu J."/>
            <person name="Hulse-Kemp A.M."/>
            <person name="Babiker E."/>
            <person name="Staton M."/>
        </authorList>
    </citation>
    <scope>NUCLEOTIDE SEQUENCE [LARGE SCALE GENOMIC DNA]</scope>
    <source>
        <strain evidence="2">cv. NJ 8807/NJ 8810</strain>
        <tissue evidence="1">Young leaf</tissue>
    </source>
</reference>
<organism evidence="1 2">
    <name type="scientific">Vaccinium darrowii</name>
    <dbReference type="NCBI Taxonomy" id="229202"/>
    <lineage>
        <taxon>Eukaryota</taxon>
        <taxon>Viridiplantae</taxon>
        <taxon>Streptophyta</taxon>
        <taxon>Embryophyta</taxon>
        <taxon>Tracheophyta</taxon>
        <taxon>Spermatophyta</taxon>
        <taxon>Magnoliopsida</taxon>
        <taxon>eudicotyledons</taxon>
        <taxon>Gunneridae</taxon>
        <taxon>Pentapetalae</taxon>
        <taxon>asterids</taxon>
        <taxon>Ericales</taxon>
        <taxon>Ericaceae</taxon>
        <taxon>Vaccinioideae</taxon>
        <taxon>Vaccinieae</taxon>
        <taxon>Vaccinium</taxon>
    </lineage>
</organism>
<gene>
    <name evidence="1" type="ORF">Vadar_010199</name>
</gene>
<evidence type="ECO:0000313" key="2">
    <source>
        <dbReference type="Proteomes" id="UP000828048"/>
    </source>
</evidence>